<keyword evidence="1" id="KW-0812">Transmembrane</keyword>
<sequence length="110" mass="13036">MLLNLTAATSIGTHNLLKKYAPSNRLLFDLLQRTDRYWSLRVSLYSLPYFFGAWIVRLAIEAGGPGWFHLLFLLLFWNGMKFISYWPLDLVRRLIVRARRVMRKVAPEHR</sequence>
<name>A0A4P6KD11_9MICO</name>
<dbReference type="AlphaFoldDB" id="A0A4P6KD11"/>
<dbReference type="Proteomes" id="UP000289260">
    <property type="component" value="Chromosome"/>
</dbReference>
<keyword evidence="3" id="KW-1185">Reference proteome</keyword>
<keyword evidence="1" id="KW-0472">Membrane</keyword>
<reference evidence="2 3" key="1">
    <citation type="submission" date="2019-02" db="EMBL/GenBank/DDBJ databases">
        <authorList>
            <person name="Sun L."/>
            <person name="Pan D."/>
            <person name="Wu X."/>
        </authorList>
    </citation>
    <scope>NUCLEOTIDE SEQUENCE [LARGE SCALE GENOMIC DNA]</scope>
    <source>
        <strain evidence="2 3">JW-1</strain>
    </source>
</reference>
<proteinExistence type="predicted"/>
<dbReference type="KEGG" id="ltr:EVS81_04865"/>
<feature type="transmembrane region" description="Helical" evidence="1">
    <location>
        <begin position="42"/>
        <end position="60"/>
    </location>
</feature>
<gene>
    <name evidence="2" type="ORF">EVS81_04865</name>
</gene>
<accession>A0A4P6KD11</accession>
<keyword evidence="1" id="KW-1133">Transmembrane helix</keyword>
<evidence type="ECO:0000313" key="3">
    <source>
        <dbReference type="Proteomes" id="UP000289260"/>
    </source>
</evidence>
<organism evidence="2 3">
    <name type="scientific">Leucobacter triazinivorans</name>
    <dbReference type="NCBI Taxonomy" id="1784719"/>
    <lineage>
        <taxon>Bacteria</taxon>
        <taxon>Bacillati</taxon>
        <taxon>Actinomycetota</taxon>
        <taxon>Actinomycetes</taxon>
        <taxon>Micrococcales</taxon>
        <taxon>Microbacteriaceae</taxon>
        <taxon>Leucobacter</taxon>
    </lineage>
</organism>
<dbReference type="EMBL" id="CP035806">
    <property type="protein sequence ID" value="QBE48246.1"/>
    <property type="molecule type" value="Genomic_DNA"/>
</dbReference>
<feature type="transmembrane region" description="Helical" evidence="1">
    <location>
        <begin position="66"/>
        <end position="88"/>
    </location>
</feature>
<dbReference type="RefSeq" id="WP_130109384.1">
    <property type="nucleotide sequence ID" value="NZ_CP035806.1"/>
</dbReference>
<evidence type="ECO:0000256" key="1">
    <source>
        <dbReference type="SAM" id="Phobius"/>
    </source>
</evidence>
<protein>
    <submittedName>
        <fullName evidence="2">Sulfate permease</fullName>
    </submittedName>
</protein>
<evidence type="ECO:0000313" key="2">
    <source>
        <dbReference type="EMBL" id="QBE48246.1"/>
    </source>
</evidence>